<evidence type="ECO:0000256" key="1">
    <source>
        <dbReference type="PROSITE-ProRule" id="PRU00023"/>
    </source>
</evidence>
<reference evidence="4 5" key="1">
    <citation type="submission" date="2018-08" db="EMBL/GenBank/DDBJ databases">
        <title>Aphanomyces genome sequencing and annotation.</title>
        <authorList>
            <person name="Minardi D."/>
            <person name="Oidtmann B."/>
            <person name="Van Der Giezen M."/>
            <person name="Studholme D.J."/>
        </authorList>
    </citation>
    <scope>NUCLEOTIDE SEQUENCE [LARGE SCALE GENOMIC DNA]</scope>
    <source>
        <strain evidence="4 5">197901</strain>
    </source>
</reference>
<dbReference type="InterPro" id="IPR013083">
    <property type="entry name" value="Znf_RING/FYVE/PHD"/>
</dbReference>
<comment type="caution">
    <text evidence="4">The sequence shown here is derived from an EMBL/GenBank/DDBJ whole genome shotgun (WGS) entry which is preliminary data.</text>
</comment>
<dbReference type="SUPFAM" id="SSF48403">
    <property type="entry name" value="Ankyrin repeat"/>
    <property type="match status" value="1"/>
</dbReference>
<evidence type="ECO:0000259" key="3">
    <source>
        <dbReference type="PROSITE" id="PS50089"/>
    </source>
</evidence>
<dbReference type="Gene3D" id="3.30.40.10">
    <property type="entry name" value="Zinc/RING finger domain, C3HC4 (zinc finger)"/>
    <property type="match status" value="1"/>
</dbReference>
<dbReference type="SUPFAM" id="SSF57850">
    <property type="entry name" value="RING/U-box"/>
    <property type="match status" value="1"/>
</dbReference>
<dbReference type="VEuPathDB" id="FungiDB:H257_03612"/>
<gene>
    <name evidence="4" type="ORF">DYB31_005649</name>
</gene>
<keyword evidence="2" id="KW-0862">Zinc</keyword>
<feature type="repeat" description="ANK" evidence="1">
    <location>
        <begin position="134"/>
        <end position="166"/>
    </location>
</feature>
<evidence type="ECO:0000313" key="5">
    <source>
        <dbReference type="Proteomes" id="UP000266196"/>
    </source>
</evidence>
<keyword evidence="1" id="KW-0040">ANK repeat</keyword>
<feature type="repeat" description="ANK" evidence="1">
    <location>
        <begin position="167"/>
        <end position="189"/>
    </location>
</feature>
<dbReference type="InterPro" id="IPR001841">
    <property type="entry name" value="Znf_RING"/>
</dbReference>
<accession>A0A397EJL8</accession>
<dbReference type="SMART" id="SM00248">
    <property type="entry name" value="ANK"/>
    <property type="match status" value="2"/>
</dbReference>
<dbReference type="PROSITE" id="PS50088">
    <property type="entry name" value="ANK_REPEAT"/>
    <property type="match status" value="2"/>
</dbReference>
<dbReference type="GO" id="GO:0008270">
    <property type="term" value="F:zinc ion binding"/>
    <property type="evidence" value="ECO:0007669"/>
    <property type="project" value="UniProtKB-KW"/>
</dbReference>
<dbReference type="Pfam" id="PF13920">
    <property type="entry name" value="zf-C3HC4_3"/>
    <property type="match status" value="1"/>
</dbReference>
<dbReference type="InterPro" id="IPR036770">
    <property type="entry name" value="Ankyrin_rpt-contain_sf"/>
</dbReference>
<dbReference type="AlphaFoldDB" id="A0A397EJL8"/>
<dbReference type="CDD" id="cd23129">
    <property type="entry name" value="RING-HC_XBAT35-like"/>
    <property type="match status" value="1"/>
</dbReference>
<evidence type="ECO:0000256" key="2">
    <source>
        <dbReference type="PROSITE-ProRule" id="PRU00175"/>
    </source>
</evidence>
<keyword evidence="2" id="KW-0863">Zinc-finger</keyword>
<dbReference type="Proteomes" id="UP000266196">
    <property type="component" value="Unassembled WGS sequence"/>
</dbReference>
<evidence type="ECO:0000313" key="4">
    <source>
        <dbReference type="EMBL" id="RHY80250.1"/>
    </source>
</evidence>
<proteinExistence type="predicted"/>
<dbReference type="PROSITE" id="PS50297">
    <property type="entry name" value="ANK_REP_REGION"/>
    <property type="match status" value="2"/>
</dbReference>
<dbReference type="EMBL" id="QUTE01023498">
    <property type="protein sequence ID" value="RHY80250.1"/>
    <property type="molecule type" value="Genomic_DNA"/>
</dbReference>
<keyword evidence="2" id="KW-0479">Metal-binding</keyword>
<dbReference type="PROSITE" id="PS50089">
    <property type="entry name" value="ZF_RING_2"/>
    <property type="match status" value="1"/>
</dbReference>
<dbReference type="SMART" id="SM00184">
    <property type="entry name" value="RING"/>
    <property type="match status" value="1"/>
</dbReference>
<organism evidence="4 5">
    <name type="scientific">Aphanomyces astaci</name>
    <name type="common">Crayfish plague agent</name>
    <dbReference type="NCBI Taxonomy" id="112090"/>
    <lineage>
        <taxon>Eukaryota</taxon>
        <taxon>Sar</taxon>
        <taxon>Stramenopiles</taxon>
        <taxon>Oomycota</taxon>
        <taxon>Saprolegniomycetes</taxon>
        <taxon>Saprolegniales</taxon>
        <taxon>Verrucalvaceae</taxon>
        <taxon>Aphanomyces</taxon>
    </lineage>
</organism>
<feature type="domain" description="RING-type" evidence="3">
    <location>
        <begin position="465"/>
        <end position="504"/>
    </location>
</feature>
<protein>
    <recommendedName>
        <fullName evidence="3">RING-type domain-containing protein</fullName>
    </recommendedName>
</protein>
<sequence length="516" mass="55860">MAESCIQRCAILAFPSFHTKNHMDQFVKTVEASTKTIEQHANRLGQHAERFGQRMQQRAAEMEASLRHPAPTPAPAPSAFKLGDIVQWVKDTFGVNTDMVYECAKKNDVQTLLQILDGSTPEMRPKLLEYKDSRGRTPLIMASSQGHVLCVQVLLQHGAFIDAVDSKGNTPLHYACQEGAIGVIEFLMSLPGVSPYIQNSRGLSPLEVARRSVENKVPNASGCVHLLETRTQVFQGWVYESVDNIGSSILGLSSLQSWAYRYVIILRVGSPQFLEMAFFDVVQGQRSPLPTSTFMLHVPSPVTLHTKAKLFDSKPWAFKVHGARKKGAGIVGALHARELAAPDQASFHTWAAFLTGGGAANSLVDSQLAQEGRGYCGFHAWAAFLTGGGAANSLVDSQLLTNSSVEFTVAPQVHGPSPPVAQTTPSFPQPKPLDDSFVYAPPASAPPLDDHDVAAPLETSVPGECVVCFDGPQNAVCVPCGHAAVCMRCADHMKQSSLQCPVCRADVREVIQLFHV</sequence>
<dbReference type="PANTHER" id="PTHR24184">
    <property type="entry name" value="SI:CH211-189E2.2"/>
    <property type="match status" value="1"/>
</dbReference>
<dbReference type="PANTHER" id="PTHR24184:SF11">
    <property type="entry name" value="ANKYRIN REPEAT AND SOCS BOX CONTAINING 3"/>
    <property type="match status" value="1"/>
</dbReference>
<dbReference type="InterPro" id="IPR002110">
    <property type="entry name" value="Ankyrin_rpt"/>
</dbReference>
<dbReference type="Pfam" id="PF12796">
    <property type="entry name" value="Ank_2"/>
    <property type="match status" value="1"/>
</dbReference>
<name>A0A397EJL8_APHAT</name>
<dbReference type="Gene3D" id="1.25.40.20">
    <property type="entry name" value="Ankyrin repeat-containing domain"/>
    <property type="match status" value="2"/>
</dbReference>